<sequence>MNVLKFSSIAIAATAAAFATQASAGHIIGGCSVNDINPTAEACSGFYAGNILSNNATDITYQIEGLAAIGYTFDGNWSAVEGTKIQPLSGGIYDFASLLNGITYVGIHKGKGGQGGINGTAFYRLDADNLDSFKLNLNGGSSAVLYSTGTPAVPEPGTWALLMFGFAAVGFAMRRNRETSREVRVRYA</sequence>
<evidence type="ECO:0000256" key="1">
    <source>
        <dbReference type="SAM" id="SignalP"/>
    </source>
</evidence>
<protein>
    <submittedName>
        <fullName evidence="3">PEPxxWA-CTERM sorting domain-containing protein</fullName>
    </submittedName>
</protein>
<gene>
    <name evidence="3" type="ORF">GRI38_10175</name>
</gene>
<dbReference type="PROSITE" id="PS51257">
    <property type="entry name" value="PROKAR_LIPOPROTEIN"/>
    <property type="match status" value="1"/>
</dbReference>
<proteinExistence type="predicted"/>
<dbReference type="RefSeq" id="WP_160683126.1">
    <property type="nucleotide sequence ID" value="NZ_WTYW01000002.1"/>
</dbReference>
<name>A0A844ZHE2_9SPHN</name>
<feature type="chain" id="PRO_5032579113" evidence="1">
    <location>
        <begin position="25"/>
        <end position="188"/>
    </location>
</feature>
<evidence type="ECO:0000259" key="2">
    <source>
        <dbReference type="Pfam" id="PF07589"/>
    </source>
</evidence>
<dbReference type="InterPro" id="IPR013424">
    <property type="entry name" value="Ice-binding_C"/>
</dbReference>
<comment type="caution">
    <text evidence="3">The sequence shown here is derived from an EMBL/GenBank/DDBJ whole genome shotgun (WGS) entry which is preliminary data.</text>
</comment>
<feature type="domain" description="Ice-binding protein C-terminal" evidence="2">
    <location>
        <begin position="152"/>
        <end position="175"/>
    </location>
</feature>
<dbReference type="OrthoDB" id="9152028at2"/>
<reference evidence="3 4" key="1">
    <citation type="submission" date="2019-12" db="EMBL/GenBank/DDBJ databases">
        <title>Genomic-based taxomic classification of the family Erythrobacteraceae.</title>
        <authorList>
            <person name="Xu L."/>
        </authorList>
    </citation>
    <scope>NUCLEOTIDE SEQUENCE [LARGE SCALE GENOMIC DNA]</scope>
    <source>
        <strain evidence="3 4">MCCC 1A09962</strain>
    </source>
</reference>
<dbReference type="EMBL" id="WTYW01000002">
    <property type="protein sequence ID" value="MXO86390.1"/>
    <property type="molecule type" value="Genomic_DNA"/>
</dbReference>
<evidence type="ECO:0000313" key="3">
    <source>
        <dbReference type="EMBL" id="MXO86390.1"/>
    </source>
</evidence>
<feature type="signal peptide" evidence="1">
    <location>
        <begin position="1"/>
        <end position="24"/>
    </location>
</feature>
<dbReference type="NCBIfam" id="TIGR02595">
    <property type="entry name" value="PEP_CTERM"/>
    <property type="match status" value="1"/>
</dbReference>
<keyword evidence="4" id="KW-1185">Reference proteome</keyword>
<evidence type="ECO:0000313" key="4">
    <source>
        <dbReference type="Proteomes" id="UP000433104"/>
    </source>
</evidence>
<keyword evidence="1" id="KW-0732">Signal</keyword>
<accession>A0A844ZHE2</accession>
<organism evidence="3 4">
    <name type="scientific">Parapontixanthobacter aurantiacus</name>
    <dbReference type="NCBI Taxonomy" id="1463599"/>
    <lineage>
        <taxon>Bacteria</taxon>
        <taxon>Pseudomonadati</taxon>
        <taxon>Pseudomonadota</taxon>
        <taxon>Alphaproteobacteria</taxon>
        <taxon>Sphingomonadales</taxon>
        <taxon>Erythrobacteraceae</taxon>
        <taxon>Parapontixanthobacter</taxon>
    </lineage>
</organism>
<dbReference type="NCBIfam" id="NF035944">
    <property type="entry name" value="PEPxxWA-CTERM"/>
    <property type="match status" value="1"/>
</dbReference>
<dbReference type="AlphaFoldDB" id="A0A844ZHE2"/>
<dbReference type="Pfam" id="PF07589">
    <property type="entry name" value="PEP-CTERM"/>
    <property type="match status" value="1"/>
</dbReference>
<dbReference type="Proteomes" id="UP000433104">
    <property type="component" value="Unassembled WGS sequence"/>
</dbReference>